<proteinExistence type="predicted"/>
<comment type="caution">
    <text evidence="3">The sequence shown here is derived from an EMBL/GenBank/DDBJ whole genome shotgun (WGS) entry which is preliminary data.</text>
</comment>
<feature type="compositionally biased region" description="Polar residues" evidence="1">
    <location>
        <begin position="68"/>
        <end position="84"/>
    </location>
</feature>
<keyword evidence="2" id="KW-0472">Membrane</keyword>
<evidence type="ECO:0000256" key="2">
    <source>
        <dbReference type="SAM" id="Phobius"/>
    </source>
</evidence>
<evidence type="ECO:0000313" key="4">
    <source>
        <dbReference type="Proteomes" id="UP000003812"/>
    </source>
</evidence>
<dbReference type="Proteomes" id="UP000003812">
    <property type="component" value="Unassembled WGS sequence"/>
</dbReference>
<sequence>MNQNDWVEYFEAINGRKPSMQEFQAAREKGEFVVERKEAPTPTTEAPAPATKAQAPAQEAPVAPSAPLSQEQTAVVQPQPSAKTLQPIPRPKKLTFSFNKQPQIGAAVAGLVAVISFAWFFFFSGGPSLDGIWSNISDSDAIVYETNQKGMIKDGNIKIQSLTKGDKANKELSQFLEKVNKSDLKSLKDFDRIFSLKTKEVIVAHSEKNTYYNLIQQDGTMVSFTNDRYRLRSLYFEPKELKKTMTYRKVAMAQAFVGKWNMYYENNTYNDTITISKNGILTRRQRDPQIFAVYSLEEAEKDEALKNGEKFSEDKFKEKFYEIQSKLEAQGYHVNNPKDIYKKVGDYFYFLVTNGGKTIIVLTNHFEYDGKIEKVK</sequence>
<reference evidence="3 4" key="1">
    <citation type="submission" date="2010-10" db="EMBL/GenBank/DDBJ databases">
        <authorList>
            <person name="Durkin A.S."/>
            <person name="Madupu R."/>
            <person name="Torralba M."/>
            <person name="Gillis M."/>
            <person name="Methe B."/>
            <person name="Sutton G."/>
            <person name="Nelson K.E."/>
        </authorList>
    </citation>
    <scope>NUCLEOTIDE SEQUENCE [LARGE SCALE GENOMIC DNA]</scope>
    <source>
        <strain evidence="3 4">F0405</strain>
    </source>
</reference>
<feature type="compositionally biased region" description="Low complexity" evidence="1">
    <location>
        <begin position="40"/>
        <end position="67"/>
    </location>
</feature>
<evidence type="ECO:0000313" key="3">
    <source>
        <dbReference type="EMBL" id="EFQ55230.1"/>
    </source>
</evidence>
<evidence type="ECO:0000256" key="1">
    <source>
        <dbReference type="SAM" id="MobiDB-lite"/>
    </source>
</evidence>
<feature type="region of interest" description="Disordered" evidence="1">
    <location>
        <begin position="35"/>
        <end position="88"/>
    </location>
</feature>
<gene>
    <name evidence="3" type="ORF">HMPREF9626_0738</name>
</gene>
<keyword evidence="2" id="KW-0812">Transmembrane</keyword>
<name>E3CD88_STRPA</name>
<organism evidence="3 4">
    <name type="scientific">Streptococcus parasanguinis F0405</name>
    <dbReference type="NCBI Taxonomy" id="905067"/>
    <lineage>
        <taxon>Bacteria</taxon>
        <taxon>Bacillati</taxon>
        <taxon>Bacillota</taxon>
        <taxon>Bacilli</taxon>
        <taxon>Lactobacillales</taxon>
        <taxon>Streptococcaceae</taxon>
        <taxon>Streptococcus</taxon>
    </lineage>
</organism>
<keyword evidence="2" id="KW-1133">Transmembrane helix</keyword>
<feature type="transmembrane region" description="Helical" evidence="2">
    <location>
        <begin position="104"/>
        <end position="122"/>
    </location>
</feature>
<dbReference type="AlphaFoldDB" id="E3CD88"/>
<accession>E3CD88</accession>
<dbReference type="EMBL" id="AEKM01000007">
    <property type="protein sequence ID" value="EFQ55230.1"/>
    <property type="molecule type" value="Genomic_DNA"/>
</dbReference>
<protein>
    <submittedName>
        <fullName evidence="3">Uncharacterized protein</fullName>
    </submittedName>
</protein>